<reference evidence="2" key="1">
    <citation type="journal article" date="2005" name="Environ. Microbiol.">
        <title>Genetic and functional properties of uncultivated thermophilic crenarchaeotes from a subsurface gold mine as revealed by analysis of genome fragments.</title>
        <authorList>
            <person name="Nunoura T."/>
            <person name="Hirayama H."/>
            <person name="Takami H."/>
            <person name="Oida H."/>
            <person name="Nishi S."/>
            <person name="Shimamura S."/>
            <person name="Suzuki Y."/>
            <person name="Inagaki F."/>
            <person name="Takai K."/>
            <person name="Nealson K.H."/>
            <person name="Horikoshi K."/>
        </authorList>
    </citation>
    <scope>NUCLEOTIDE SEQUENCE</scope>
</reference>
<dbReference type="AlphaFoldDB" id="H5SBP8"/>
<dbReference type="EMBL" id="AP011661">
    <property type="protein sequence ID" value="BAL53584.1"/>
    <property type="molecule type" value="Genomic_DNA"/>
</dbReference>
<evidence type="ECO:0000259" key="1">
    <source>
        <dbReference type="PROSITE" id="PS50280"/>
    </source>
</evidence>
<feature type="domain" description="SET" evidence="1">
    <location>
        <begin position="1"/>
        <end position="98"/>
    </location>
</feature>
<dbReference type="SUPFAM" id="SSF82199">
    <property type="entry name" value="SET domain"/>
    <property type="match status" value="1"/>
</dbReference>
<dbReference type="PROSITE" id="PS50280">
    <property type="entry name" value="SET"/>
    <property type="match status" value="1"/>
</dbReference>
<dbReference type="InterPro" id="IPR046341">
    <property type="entry name" value="SET_dom_sf"/>
</dbReference>
<dbReference type="Gene3D" id="2.170.270.10">
    <property type="entry name" value="SET domain"/>
    <property type="match status" value="1"/>
</dbReference>
<dbReference type="InterPro" id="IPR001214">
    <property type="entry name" value="SET_dom"/>
</dbReference>
<proteinExistence type="predicted"/>
<gene>
    <name evidence="2" type="ORF">HGMM_F07E12C31</name>
</gene>
<sequence length="109" mass="12484">MRRIPKDTFLFHYDGDRLSVAEYSERYAELGFGPYAIELNHRTVIDAYRTDAGIARFICSYHGSGRKPNVQYFSTGKCVEVWTIRTIEPGQELLADYGEEMAKALGLLR</sequence>
<dbReference type="Pfam" id="PF00856">
    <property type="entry name" value="SET"/>
    <property type="match status" value="1"/>
</dbReference>
<protein>
    <recommendedName>
        <fullName evidence="1">SET domain-containing protein</fullName>
    </recommendedName>
</protein>
<accession>H5SBP8</accession>
<name>H5SBP8_9BACT</name>
<organism evidence="2">
    <name type="scientific">uncultured Bacteroidota bacterium</name>
    <dbReference type="NCBI Taxonomy" id="152509"/>
    <lineage>
        <taxon>Bacteria</taxon>
        <taxon>Pseudomonadati</taxon>
        <taxon>Bacteroidota</taxon>
        <taxon>environmental samples</taxon>
    </lineage>
</organism>
<evidence type="ECO:0000313" key="2">
    <source>
        <dbReference type="EMBL" id="BAL53584.1"/>
    </source>
</evidence>
<reference evidence="2" key="2">
    <citation type="journal article" date="2012" name="PLoS ONE">
        <title>A Deeply Branching Thermophilic Bacterium with an Ancient Acetyl-CoA Pathway Dominates a Subsurface Ecosystem.</title>
        <authorList>
            <person name="Takami H."/>
            <person name="Noguchi H."/>
            <person name="Takaki Y."/>
            <person name="Uchiyama I."/>
            <person name="Toyoda A."/>
            <person name="Nishi S."/>
            <person name="Chee G.-J."/>
            <person name="Arai W."/>
            <person name="Nunoura T."/>
            <person name="Itoh T."/>
            <person name="Hattori M."/>
            <person name="Takai K."/>
        </authorList>
    </citation>
    <scope>NUCLEOTIDE SEQUENCE</scope>
</reference>